<name>A0A8X7XPI9_POPTO</name>
<feature type="region of interest" description="Disordered" evidence="6">
    <location>
        <begin position="477"/>
        <end position="509"/>
    </location>
</feature>
<feature type="compositionally biased region" description="Basic and acidic residues" evidence="6">
    <location>
        <begin position="314"/>
        <end position="325"/>
    </location>
</feature>
<dbReference type="InterPro" id="IPR049914">
    <property type="entry name" value="PHD1-3/5-6"/>
</dbReference>
<evidence type="ECO:0000256" key="6">
    <source>
        <dbReference type="SAM" id="MobiDB-lite"/>
    </source>
</evidence>
<dbReference type="Proteomes" id="UP000886885">
    <property type="component" value="Chromosome 19D"/>
</dbReference>
<feature type="compositionally biased region" description="Basic and acidic residues" evidence="6">
    <location>
        <begin position="771"/>
        <end position="786"/>
    </location>
</feature>
<dbReference type="SMART" id="SM00249">
    <property type="entry name" value="PHD"/>
    <property type="match status" value="1"/>
</dbReference>
<dbReference type="InterPro" id="IPR056280">
    <property type="entry name" value="AIPP2-like_SPOC"/>
</dbReference>
<dbReference type="EMBL" id="JAAWWB010000038">
    <property type="protein sequence ID" value="KAG6737578.1"/>
    <property type="molecule type" value="Genomic_DNA"/>
</dbReference>
<keyword evidence="2" id="KW-0863">Zinc-finger</keyword>
<evidence type="ECO:0000313" key="8">
    <source>
        <dbReference type="EMBL" id="KAG6737578.1"/>
    </source>
</evidence>
<evidence type="ECO:0000256" key="3">
    <source>
        <dbReference type="ARBA" id="ARBA00022833"/>
    </source>
</evidence>
<feature type="region of interest" description="Disordered" evidence="6">
    <location>
        <begin position="589"/>
        <end position="643"/>
    </location>
</feature>
<feature type="region of interest" description="Disordered" evidence="6">
    <location>
        <begin position="392"/>
        <end position="413"/>
    </location>
</feature>
<evidence type="ECO:0000259" key="7">
    <source>
        <dbReference type="SMART" id="SM00249"/>
    </source>
</evidence>
<feature type="domain" description="Zinc finger PHD-type" evidence="7">
    <location>
        <begin position="535"/>
        <end position="582"/>
    </location>
</feature>
<dbReference type="Pfam" id="PF23121">
    <property type="entry name" value="SPOC_AIPP2"/>
    <property type="match status" value="1"/>
</dbReference>
<keyword evidence="1" id="KW-0479">Metal-binding</keyword>
<evidence type="ECO:0000256" key="1">
    <source>
        <dbReference type="ARBA" id="ARBA00022723"/>
    </source>
</evidence>
<keyword evidence="9" id="KW-1185">Reference proteome</keyword>
<comment type="caution">
    <text evidence="8">The sequence shown here is derived from an EMBL/GenBank/DDBJ whole genome shotgun (WGS) entry which is preliminary data.</text>
</comment>
<feature type="compositionally biased region" description="Low complexity" evidence="6">
    <location>
        <begin position="628"/>
        <end position="639"/>
    </location>
</feature>
<gene>
    <name evidence="8" type="ORF">POTOM_059106</name>
</gene>
<feature type="compositionally biased region" description="Basic and acidic residues" evidence="6">
    <location>
        <begin position="262"/>
        <end position="272"/>
    </location>
</feature>
<evidence type="ECO:0000256" key="5">
    <source>
        <dbReference type="ARBA" id="ARBA00023163"/>
    </source>
</evidence>
<evidence type="ECO:0000256" key="4">
    <source>
        <dbReference type="ARBA" id="ARBA00023015"/>
    </source>
</evidence>
<evidence type="ECO:0000313" key="9">
    <source>
        <dbReference type="Proteomes" id="UP000886885"/>
    </source>
</evidence>
<dbReference type="GO" id="GO:0008270">
    <property type="term" value="F:zinc ion binding"/>
    <property type="evidence" value="ECO:0007669"/>
    <property type="project" value="UniProtKB-KW"/>
</dbReference>
<keyword evidence="4" id="KW-0805">Transcription regulation</keyword>
<proteinExistence type="predicted"/>
<feature type="compositionally biased region" description="Basic and acidic residues" evidence="6">
    <location>
        <begin position="402"/>
        <end position="413"/>
    </location>
</feature>
<sequence>MLYSESTLNSTIILKSYKIPYIDVSHILANELVQMMSTVAKLSFWRHLGAMERTPVVLSELVALLIIKAYVLFSVFLPSLGSVEGQSAFDRNLLIIVTFKRVGQWEKSSSLIKETVSIPVGEIVTLGLVEASHNYLFACHSFVFCCLNTKQGLDESSKVEKGLGQPSMRRKVCTSAESGTCNVCSAPCSSCMHLKLACMGSKGDEFSDETCRVTASSQYSNNDGDGLVSFKSRARDSLQHTTSEASNLLSVSSSHDSLSENAESKVNRKSSDADASAESQMRPKMSSGRAVAEDQFSPKAKGFPDQKTFSKNNLDSKSEEGHDDNMSCVSRANDASKVVSYYNKNLDIKNCLHSSALEVEGSGKAPFSHKSGSFETPSNDVDACSSSPKVQTKCISPNSNGKHLDEDPALHDHGKQFECPTEQVNPSLSKEASANIDCVGNLAAHNIADNNANGKSTLNADSSKVSCKINSKLELEADKDSGDQADEGFKCSDQVERKEKLNESDELADMQEPMLQSASGDESDASEILEHDVKVCDICGDAGREDFLAICSRCADGAEHIYCMREMLQKLPEGDWLCEECKLAEEAENQKQDAKEKRMNVASTQSSGKRHAEHMELASAPKRQATESSLASPKSCSPSRIGAVSRDTSFKSLDKGKVKIAHQTSFGNRSNIDIPEIVRPSVNGSHVQTPKGALSKSNSFNTLNSKMKVKLVDGVPQKHESTRESSLDMKEGTARMMRKSMSFKPASSSRSSTNELKVTMLSSKFSHIQDSRGLKQVKDRDAVDRKKLLRLGRPPGSSMTSSAVVSTPKVDQGFTPRGESVIASSTGNNRELKSTQSNGKLGTLSRSTSNVGCKGADTPVTSVQASSKNGISSNSAEQKLNQISPNNEPSSSSWNAASNATENLQDGLPRSWESSNQGEKARENSLSRLRPAGITGLKNVTCQKCKEICHATENCTVVSPLASGTDVSASRIPREEMSKGRKLKAAIEAAAMLKKPGIYRKKKEIDQSDGLSSSNVDESGVIASQDQLSVLNKMSEGTDEGQANIGASSSEFCKSTIINNVKQLNEHSNDAVCPFKVGSDSIAPYLGKPVHDSAEKSVLTKMGSDSTSPYLGKPVHASSSEFCKSTNITNVKQLNEHSNDAVCPFKVGSDSITPYLGKPVLASAEKSVLTKMESDSTAPYLGKLVHASSSEFCKSKNINNVKQLNEHSNEAVCPFKVGSDSIAPYLGKSVHASAEKSVLTKISAIPEHEYIWQGVFEVHRAEKVIDLYDGIQAHLSTCASPKVLDVVSKFPQKIKLDEVPRISTWPRQFLVTGAKEENIALYFFAKNFESYENYKRLLDNMIKKDLALKGSFEGVEFFIFPSTQLPENSQHLTIKYCPMDVDGAPYPNLPVIFTGCRLLFDTYSGLSWNMLYFLWGVFRGRRSDCSDSFKKLVMPSLNGVPRDKDIPAAVMTSSENLCVPECIVKNTSACDSPCSSDVHLAANAPEKPSVSLNGNSDDKVFNSQTNLEKQDGKDDSRSLTKIRGSSTPWCPEARCSSPSLEEVGPPRCSLDVDPKPCTEVARTNSVSDVKEIQIHEGASCLGEDMPSFKIFGVGSQNSGCRRIFGEDKIVDRTFSDKDNIIVERDLNEDNVNMDVETFSGKGPRKRPFLYLSDTAPLISSSMTHKAPWNKEDNNNNTLVDGESIGKKLKTGFSGLYGGSGSRDEISLSGSFTSQTCDLGSSSSVEERSYDKASAEKVILEDLGTSERYFFPVDSHHVKDSRLPAISMPWNTSNDEDRVHDGIPNLELALGAETKSPNKGILPFFGMAEKNHIQNKPPDKVMNKEEDDDGVSASLSLSLSFPFPDKEQTVKPVSKTEQLVPERCHVNTSLLLFRGLPDI</sequence>
<keyword evidence="5" id="KW-0804">Transcription</keyword>
<dbReference type="GO" id="GO:0140566">
    <property type="term" value="F:histone reader activity"/>
    <property type="evidence" value="ECO:0007669"/>
    <property type="project" value="InterPro"/>
</dbReference>
<feature type="compositionally biased region" description="Low complexity" evidence="6">
    <location>
        <begin position="884"/>
        <end position="903"/>
    </location>
</feature>
<accession>A0A8X7XPI9</accession>
<feature type="region of interest" description="Disordered" evidence="6">
    <location>
        <begin position="239"/>
        <end position="328"/>
    </location>
</feature>
<dbReference type="GO" id="GO:0034244">
    <property type="term" value="P:negative regulation of transcription elongation by RNA polymerase II"/>
    <property type="evidence" value="ECO:0007669"/>
    <property type="project" value="InterPro"/>
</dbReference>
<keyword evidence="3" id="KW-0862">Zinc</keyword>
<feature type="compositionally biased region" description="Polar residues" evidence="6">
    <location>
        <begin position="859"/>
        <end position="883"/>
    </location>
</feature>
<feature type="compositionally biased region" description="Polar residues" evidence="6">
    <location>
        <begin position="392"/>
        <end position="401"/>
    </location>
</feature>
<feature type="compositionally biased region" description="Basic and acidic residues" evidence="6">
    <location>
        <begin position="477"/>
        <end position="503"/>
    </location>
</feature>
<feature type="compositionally biased region" description="Basic and acidic residues" evidence="6">
    <location>
        <begin position="589"/>
        <end position="599"/>
    </location>
</feature>
<feature type="compositionally biased region" description="Low complexity" evidence="6">
    <location>
        <begin position="243"/>
        <end position="256"/>
    </location>
</feature>
<dbReference type="PANTHER" id="PTHR33304:SF9">
    <property type="entry name" value="RING_FYVE_PHD ZINC FINGER SUPERFAMILY PROTEIN"/>
    <property type="match status" value="1"/>
</dbReference>
<evidence type="ECO:0000256" key="2">
    <source>
        <dbReference type="ARBA" id="ARBA00022771"/>
    </source>
</evidence>
<dbReference type="PANTHER" id="PTHR33304">
    <property type="match status" value="1"/>
</dbReference>
<protein>
    <recommendedName>
        <fullName evidence="7">Zinc finger PHD-type domain-containing protein</fullName>
    </recommendedName>
</protein>
<feature type="region of interest" description="Disordered" evidence="6">
    <location>
        <begin position="1486"/>
        <end position="1526"/>
    </location>
</feature>
<feature type="region of interest" description="Disordered" evidence="6">
    <location>
        <begin position="771"/>
        <end position="927"/>
    </location>
</feature>
<feature type="compositionally biased region" description="Polar residues" evidence="6">
    <location>
        <begin position="822"/>
        <end position="851"/>
    </location>
</feature>
<reference evidence="8" key="1">
    <citation type="journal article" date="2020" name="bioRxiv">
        <title>Hybrid origin of Populus tomentosa Carr. identified through genome sequencing and phylogenomic analysis.</title>
        <authorList>
            <person name="An X."/>
            <person name="Gao K."/>
            <person name="Chen Z."/>
            <person name="Li J."/>
            <person name="Yang X."/>
            <person name="Yang X."/>
            <person name="Zhou J."/>
            <person name="Guo T."/>
            <person name="Zhao T."/>
            <person name="Huang S."/>
            <person name="Miao D."/>
            <person name="Khan W.U."/>
            <person name="Rao P."/>
            <person name="Ye M."/>
            <person name="Lei B."/>
            <person name="Liao W."/>
            <person name="Wang J."/>
            <person name="Ji L."/>
            <person name="Li Y."/>
            <person name="Guo B."/>
            <person name="Mustafa N.S."/>
            <person name="Li S."/>
            <person name="Yun Q."/>
            <person name="Keller S.R."/>
            <person name="Mao J."/>
            <person name="Zhang R."/>
            <person name="Strauss S.H."/>
        </authorList>
    </citation>
    <scope>NUCLEOTIDE SEQUENCE</scope>
    <source>
        <strain evidence="8">GM15</strain>
        <tissue evidence="8">Leaf</tissue>
    </source>
</reference>
<dbReference type="OrthoDB" id="787137at2759"/>
<organism evidence="8 9">
    <name type="scientific">Populus tomentosa</name>
    <name type="common">Chinese white poplar</name>
    <dbReference type="NCBI Taxonomy" id="118781"/>
    <lineage>
        <taxon>Eukaryota</taxon>
        <taxon>Viridiplantae</taxon>
        <taxon>Streptophyta</taxon>
        <taxon>Embryophyta</taxon>
        <taxon>Tracheophyta</taxon>
        <taxon>Spermatophyta</taxon>
        <taxon>Magnoliopsida</taxon>
        <taxon>eudicotyledons</taxon>
        <taxon>Gunneridae</taxon>
        <taxon>Pentapetalae</taxon>
        <taxon>rosids</taxon>
        <taxon>fabids</taxon>
        <taxon>Malpighiales</taxon>
        <taxon>Salicaceae</taxon>
        <taxon>Saliceae</taxon>
        <taxon>Populus</taxon>
    </lineage>
</organism>
<feature type="compositionally biased region" description="Polar residues" evidence="6">
    <location>
        <begin position="1490"/>
        <end position="1507"/>
    </location>
</feature>
<feature type="compositionally biased region" description="Basic and acidic residues" evidence="6">
    <location>
        <begin position="1508"/>
        <end position="1518"/>
    </location>
</feature>
<dbReference type="InterPro" id="IPR001965">
    <property type="entry name" value="Znf_PHD"/>
</dbReference>